<feature type="non-terminal residue" evidence="9">
    <location>
        <position position="284"/>
    </location>
</feature>
<name>X1G0S6_9ZZZZ</name>
<dbReference type="GO" id="GO:0006457">
    <property type="term" value="P:protein folding"/>
    <property type="evidence" value="ECO:0007669"/>
    <property type="project" value="InterPro"/>
</dbReference>
<dbReference type="InterPro" id="IPR027304">
    <property type="entry name" value="Trigger_fact/SurA_dom_sf"/>
</dbReference>
<feature type="domain" description="Trigger factor ribosome-binding bacterial" evidence="7">
    <location>
        <begin position="3"/>
        <end position="116"/>
    </location>
</feature>
<sequence length="284" mass="32351">QKKIAEMYRNSATVPGFRKGKAPVSVILNRFNKEINKEAQDNVIKNAFMRAVEDNNLNPITFADIDGIKIPEGKGNVTFRARFQVIPDFELKLDGIKTSYKPRKVSTSDVKKVISDLQGKYTTLRPASRPSKTNDNIEFDYTIFDKNNSKIDVVHGMTVECKDEKDKNSLYSLLKGVQPGEDIKGEIVYPGEFPVIELHGKPVTILLKVKEVKEKVIPQIDDNFAKTFGLNSLKDLKETIYKQLLGENELRAKNLGQDQLIDKLFHNNDFEVPEALIDYYLRKQ</sequence>
<feature type="non-terminal residue" evidence="9">
    <location>
        <position position="1"/>
    </location>
</feature>
<dbReference type="GO" id="GO:0015031">
    <property type="term" value="P:protein transport"/>
    <property type="evidence" value="ECO:0007669"/>
    <property type="project" value="InterPro"/>
</dbReference>
<dbReference type="EC" id="5.2.1.8" evidence="3"/>
<evidence type="ECO:0000256" key="4">
    <source>
        <dbReference type="ARBA" id="ARBA00023110"/>
    </source>
</evidence>
<dbReference type="InterPro" id="IPR008881">
    <property type="entry name" value="Trigger_fac_ribosome-bd_bac"/>
</dbReference>
<dbReference type="InterPro" id="IPR008880">
    <property type="entry name" value="Trigger_fac_C"/>
</dbReference>
<dbReference type="AlphaFoldDB" id="X1G0S6"/>
<evidence type="ECO:0000256" key="1">
    <source>
        <dbReference type="ARBA" id="ARBA00000971"/>
    </source>
</evidence>
<comment type="caution">
    <text evidence="9">The sequence shown here is derived from an EMBL/GenBank/DDBJ whole genome shotgun (WGS) entry which is preliminary data.</text>
</comment>
<keyword evidence="4" id="KW-0697">Rotamase</keyword>
<dbReference type="Gene3D" id="1.10.3120.10">
    <property type="entry name" value="Trigger factor, C-terminal domain"/>
    <property type="match status" value="1"/>
</dbReference>
<evidence type="ECO:0000259" key="8">
    <source>
        <dbReference type="Pfam" id="PF05698"/>
    </source>
</evidence>
<dbReference type="EMBL" id="BARU01003714">
    <property type="protein sequence ID" value="GAH26623.1"/>
    <property type="molecule type" value="Genomic_DNA"/>
</dbReference>
<evidence type="ECO:0000259" key="7">
    <source>
        <dbReference type="Pfam" id="PF05697"/>
    </source>
</evidence>
<dbReference type="InterPro" id="IPR005215">
    <property type="entry name" value="Trig_fac"/>
</dbReference>
<organism evidence="9">
    <name type="scientific">marine sediment metagenome</name>
    <dbReference type="NCBI Taxonomy" id="412755"/>
    <lineage>
        <taxon>unclassified sequences</taxon>
        <taxon>metagenomes</taxon>
        <taxon>ecological metagenomes</taxon>
    </lineage>
</organism>
<evidence type="ECO:0000256" key="6">
    <source>
        <dbReference type="ARBA" id="ARBA00023235"/>
    </source>
</evidence>
<dbReference type="SUPFAM" id="SSF102735">
    <property type="entry name" value="Trigger factor ribosome-binding domain"/>
    <property type="match status" value="1"/>
</dbReference>
<dbReference type="GO" id="GO:0003755">
    <property type="term" value="F:peptidyl-prolyl cis-trans isomerase activity"/>
    <property type="evidence" value="ECO:0007669"/>
    <property type="project" value="UniProtKB-KW"/>
</dbReference>
<dbReference type="Pfam" id="PF05697">
    <property type="entry name" value="Trigger_N"/>
    <property type="match status" value="1"/>
</dbReference>
<reference evidence="9" key="1">
    <citation type="journal article" date="2014" name="Front. Microbiol.">
        <title>High frequency of phylogenetically diverse reductive dehalogenase-homologous genes in deep subseafloor sedimentary metagenomes.</title>
        <authorList>
            <person name="Kawai M."/>
            <person name="Futagami T."/>
            <person name="Toyoda A."/>
            <person name="Takaki Y."/>
            <person name="Nishi S."/>
            <person name="Hori S."/>
            <person name="Arai W."/>
            <person name="Tsubouchi T."/>
            <person name="Morono Y."/>
            <person name="Uchiyama I."/>
            <person name="Ito T."/>
            <person name="Fujiyama A."/>
            <person name="Inagaki F."/>
            <person name="Takami H."/>
        </authorList>
    </citation>
    <scope>NUCLEOTIDE SEQUENCE</scope>
    <source>
        <strain evidence="9">Expedition CK06-06</strain>
    </source>
</reference>
<dbReference type="InterPro" id="IPR037041">
    <property type="entry name" value="Trigger_fac_C_sf"/>
</dbReference>
<evidence type="ECO:0000313" key="9">
    <source>
        <dbReference type="EMBL" id="GAH26623.1"/>
    </source>
</evidence>
<evidence type="ECO:0000256" key="5">
    <source>
        <dbReference type="ARBA" id="ARBA00023186"/>
    </source>
</evidence>
<gene>
    <name evidence="9" type="ORF">S03H2_07869</name>
</gene>
<evidence type="ECO:0000256" key="2">
    <source>
        <dbReference type="ARBA" id="ARBA00005464"/>
    </source>
</evidence>
<dbReference type="SUPFAM" id="SSF109998">
    <property type="entry name" value="Triger factor/SurA peptide-binding domain-like"/>
    <property type="match status" value="1"/>
</dbReference>
<accession>X1G0S6</accession>
<feature type="domain" description="Trigger factor C-terminal" evidence="8">
    <location>
        <begin position="232"/>
        <end position="278"/>
    </location>
</feature>
<protein>
    <recommendedName>
        <fullName evidence="3">peptidylprolyl isomerase</fullName>
        <ecNumber evidence="3">5.2.1.8</ecNumber>
    </recommendedName>
</protein>
<proteinExistence type="inferred from homology"/>
<dbReference type="Gene3D" id="3.30.70.1050">
    <property type="entry name" value="Trigger factor ribosome-binding domain"/>
    <property type="match status" value="1"/>
</dbReference>
<dbReference type="NCBIfam" id="TIGR00115">
    <property type="entry name" value="tig"/>
    <property type="match status" value="1"/>
</dbReference>
<dbReference type="InterPro" id="IPR036611">
    <property type="entry name" value="Trigger_fac_ribosome-bd_sf"/>
</dbReference>
<keyword evidence="6" id="KW-0413">Isomerase</keyword>
<keyword evidence="5" id="KW-0143">Chaperone</keyword>
<dbReference type="Pfam" id="PF05698">
    <property type="entry name" value="Trigger_C"/>
    <property type="match status" value="1"/>
</dbReference>
<comment type="similarity">
    <text evidence="2">Belongs to the FKBP-type PPIase family. Tig subfamily.</text>
</comment>
<evidence type="ECO:0000256" key="3">
    <source>
        <dbReference type="ARBA" id="ARBA00013194"/>
    </source>
</evidence>
<comment type="catalytic activity">
    <reaction evidence="1">
        <text>[protein]-peptidylproline (omega=180) = [protein]-peptidylproline (omega=0)</text>
        <dbReference type="Rhea" id="RHEA:16237"/>
        <dbReference type="Rhea" id="RHEA-COMP:10747"/>
        <dbReference type="Rhea" id="RHEA-COMP:10748"/>
        <dbReference type="ChEBI" id="CHEBI:83833"/>
        <dbReference type="ChEBI" id="CHEBI:83834"/>
        <dbReference type="EC" id="5.2.1.8"/>
    </reaction>
</comment>